<keyword evidence="5" id="KW-0206">Cytoskeleton</keyword>
<protein>
    <submittedName>
        <fullName evidence="10">Uncharacterized protein LOC102842033</fullName>
    </submittedName>
</protein>
<sequence>MGEGRPECPGNPWDPFKSKFWFIWGEPKQAPPLEAESGYGTRSGQIQGTAFGDFSVCFCPASWKGCPAACPSLRGCGTNSHSVAASPERHGLSASAGGPSSDQCHEMLRKSQVEVWQLSALGREQRCWQRTMRSAWVQLSGSVQKLKHDLGELRSVSLMLLRDLQVRAQDWVSEVATAACDPLLCSETLQGKGTGPETPETILVECSHPGRPVLNKTFTYERVYGPAEGQDAVFQDVRPLLTSFLDGYNVCIMAYGQTGGGKSYTMLGPQSKDEVALPSEARKDLGVVPRAAEELFRLISENPSQGPEVQVSIVEVYNNEIFDLLAKDHSPVAPGTKREGKRELTLARQELVGSASEFMRLVDGSLQLRVRHPTLVHADSSRSHLIIAVTLPTATSLDSSRPRLREKQQAPHPASAPRVGSGDSPAHLQQVPAYLQLVDLAGSECIGVSGVTGQAMREAAYINRSLAALEDVLGALRERRGHVPYRNSKLTHLLQDSIGGDAKLLVVLCVSPCREQLAPTLQTLGFGARARQVQRGPQGARVRPRYLSCWRLPSLNWEHLESSWFHSGLHSQDRGQEVTTSLWTQLSVSLSKGIFLFNSCHQPRAPFPADLKGGSISPGRPTTGQADCCWPLGLVFQWLPSLPQASPSFLEGLQDFTKSRSSPCLRSDPPLPLGVVRTGPALTSPFSQEEELLEPRPAGSVPLLVPHVARWPQEGQEEPQPGLVLQMALDATVGPTV</sequence>
<dbReference type="InterPro" id="IPR027417">
    <property type="entry name" value="P-loop_NTPase"/>
</dbReference>
<evidence type="ECO:0000256" key="5">
    <source>
        <dbReference type="ARBA" id="ARBA00023212"/>
    </source>
</evidence>
<evidence type="ECO:0000256" key="4">
    <source>
        <dbReference type="ARBA" id="ARBA00022840"/>
    </source>
</evidence>
<dbReference type="GO" id="GO:0015630">
    <property type="term" value="C:microtubule cytoskeleton"/>
    <property type="evidence" value="ECO:0007669"/>
    <property type="project" value="TreeGrafter"/>
</dbReference>
<keyword evidence="4 6" id="KW-0067">ATP-binding</keyword>
<dbReference type="InterPro" id="IPR036961">
    <property type="entry name" value="Kinesin_motor_dom_sf"/>
</dbReference>
<evidence type="ECO:0000256" key="6">
    <source>
        <dbReference type="PROSITE-ProRule" id="PRU00283"/>
    </source>
</evidence>
<gene>
    <name evidence="10" type="primary">LOC102842033</name>
</gene>
<organism evidence="9 10">
    <name type="scientific">Chrysochloris asiatica</name>
    <name type="common">Cape golden mole</name>
    <dbReference type="NCBI Taxonomy" id="185453"/>
    <lineage>
        <taxon>Eukaryota</taxon>
        <taxon>Metazoa</taxon>
        <taxon>Chordata</taxon>
        <taxon>Craniata</taxon>
        <taxon>Vertebrata</taxon>
        <taxon>Euteleostomi</taxon>
        <taxon>Mammalia</taxon>
        <taxon>Eutheria</taxon>
        <taxon>Afrotheria</taxon>
        <taxon>Chrysochloridae</taxon>
        <taxon>Chrysochlorinae</taxon>
        <taxon>Chrysochloris</taxon>
    </lineage>
</organism>
<evidence type="ECO:0000256" key="2">
    <source>
        <dbReference type="ARBA" id="ARBA00022490"/>
    </source>
</evidence>
<reference evidence="10" key="1">
    <citation type="submission" date="2025-08" db="UniProtKB">
        <authorList>
            <consortium name="RefSeq"/>
        </authorList>
    </citation>
    <scope>IDENTIFICATION</scope>
    <source>
        <tissue evidence="10">Spleen</tissue>
    </source>
</reference>
<dbReference type="PROSITE" id="PS50067">
    <property type="entry name" value="KINESIN_MOTOR_2"/>
    <property type="match status" value="1"/>
</dbReference>
<comment type="subcellular location">
    <subcellularLocation>
        <location evidence="1">Cytoplasm</location>
        <location evidence="1">Cytoskeleton</location>
    </subcellularLocation>
</comment>
<evidence type="ECO:0000313" key="10">
    <source>
        <dbReference type="RefSeq" id="XP_006871256.1"/>
    </source>
</evidence>
<feature type="region of interest" description="Disordered" evidence="7">
    <location>
        <begin position="397"/>
        <end position="425"/>
    </location>
</feature>
<comment type="similarity">
    <text evidence="6">Belongs to the TRAFAC class myosin-kinesin ATPase superfamily. Kinesin family.</text>
</comment>
<feature type="binding site" evidence="6">
    <location>
        <begin position="256"/>
        <end position="263"/>
    </location>
    <ligand>
        <name>ATP</name>
        <dbReference type="ChEBI" id="CHEBI:30616"/>
    </ligand>
</feature>
<evidence type="ECO:0000256" key="7">
    <source>
        <dbReference type="SAM" id="MobiDB-lite"/>
    </source>
</evidence>
<keyword evidence="9" id="KW-1185">Reference proteome</keyword>
<name>A0A9B0TWA4_CHRAS</name>
<dbReference type="GO" id="GO:0007018">
    <property type="term" value="P:microtubule-based movement"/>
    <property type="evidence" value="ECO:0007669"/>
    <property type="project" value="InterPro"/>
</dbReference>
<dbReference type="GeneID" id="102842033"/>
<accession>A0A9B0TWA4</accession>
<dbReference type="SMART" id="SM00129">
    <property type="entry name" value="KISc"/>
    <property type="match status" value="1"/>
</dbReference>
<dbReference type="PANTHER" id="PTHR47972">
    <property type="entry name" value="KINESIN-LIKE PROTEIN KLP-3"/>
    <property type="match status" value="1"/>
</dbReference>
<feature type="domain" description="Kinesin motor" evidence="8">
    <location>
        <begin position="175"/>
        <end position="533"/>
    </location>
</feature>
<dbReference type="OrthoDB" id="3176171at2759"/>
<keyword evidence="6" id="KW-0505">Motor protein</keyword>
<evidence type="ECO:0000256" key="1">
    <source>
        <dbReference type="ARBA" id="ARBA00004245"/>
    </source>
</evidence>
<dbReference type="SUPFAM" id="SSF52540">
    <property type="entry name" value="P-loop containing nucleoside triphosphate hydrolases"/>
    <property type="match status" value="1"/>
</dbReference>
<dbReference type="Pfam" id="PF00225">
    <property type="entry name" value="Kinesin"/>
    <property type="match status" value="1"/>
</dbReference>
<dbReference type="RefSeq" id="XP_006871256.1">
    <property type="nucleotide sequence ID" value="XM_006871194.1"/>
</dbReference>
<dbReference type="InterPro" id="IPR027640">
    <property type="entry name" value="Kinesin-like_fam"/>
</dbReference>
<dbReference type="InterPro" id="IPR001752">
    <property type="entry name" value="Kinesin_motor_dom"/>
</dbReference>
<dbReference type="AlphaFoldDB" id="A0A9B0TWA4"/>
<keyword evidence="2" id="KW-0963">Cytoplasm</keyword>
<feature type="compositionally biased region" description="Basic and acidic residues" evidence="7">
    <location>
        <begin position="400"/>
        <end position="409"/>
    </location>
</feature>
<dbReference type="GO" id="GO:0003777">
    <property type="term" value="F:microtubule motor activity"/>
    <property type="evidence" value="ECO:0007669"/>
    <property type="project" value="InterPro"/>
</dbReference>
<keyword evidence="3 6" id="KW-0547">Nucleotide-binding</keyword>
<dbReference type="Proteomes" id="UP000504623">
    <property type="component" value="Unplaced"/>
</dbReference>
<dbReference type="Gene3D" id="3.40.850.10">
    <property type="entry name" value="Kinesin motor domain"/>
    <property type="match status" value="1"/>
</dbReference>
<dbReference type="GO" id="GO:0005524">
    <property type="term" value="F:ATP binding"/>
    <property type="evidence" value="ECO:0007669"/>
    <property type="project" value="UniProtKB-UniRule"/>
</dbReference>
<dbReference type="PRINTS" id="PR00380">
    <property type="entry name" value="KINESINHEAVY"/>
</dbReference>
<evidence type="ECO:0000259" key="8">
    <source>
        <dbReference type="PROSITE" id="PS50067"/>
    </source>
</evidence>
<dbReference type="PANTHER" id="PTHR47972:SF63">
    <property type="entry name" value="KINESIN FAMILY MEMBER 25"/>
    <property type="match status" value="1"/>
</dbReference>
<dbReference type="GO" id="GO:0008017">
    <property type="term" value="F:microtubule binding"/>
    <property type="evidence" value="ECO:0007669"/>
    <property type="project" value="InterPro"/>
</dbReference>
<evidence type="ECO:0000256" key="3">
    <source>
        <dbReference type="ARBA" id="ARBA00022741"/>
    </source>
</evidence>
<proteinExistence type="inferred from homology"/>
<evidence type="ECO:0000313" key="9">
    <source>
        <dbReference type="Proteomes" id="UP000504623"/>
    </source>
</evidence>